<feature type="region of interest" description="Disordered" evidence="1">
    <location>
        <begin position="232"/>
        <end position="257"/>
    </location>
</feature>
<keyword evidence="3" id="KW-1185">Reference proteome</keyword>
<evidence type="ECO:0000313" key="3">
    <source>
        <dbReference type="Proteomes" id="UP000320333"/>
    </source>
</evidence>
<dbReference type="OrthoDB" id="2123547at2759"/>
<reference evidence="2 3" key="1">
    <citation type="journal article" date="2019" name="Sci. Rep.">
        <title>Comparative genomics of chytrid fungi reveal insights into the obligate biotrophic and pathogenic lifestyle of Synchytrium endobioticum.</title>
        <authorList>
            <person name="van de Vossenberg B.T.L.H."/>
            <person name="Warris S."/>
            <person name="Nguyen H.D.T."/>
            <person name="van Gent-Pelzer M.P.E."/>
            <person name="Joly D.L."/>
            <person name="van de Geest H.C."/>
            <person name="Bonants P.J.M."/>
            <person name="Smith D.S."/>
            <person name="Levesque C.A."/>
            <person name="van der Lee T.A.J."/>
        </authorList>
    </citation>
    <scope>NUCLEOTIDE SEQUENCE [LARGE SCALE GENOMIC DNA]</scope>
    <source>
        <strain evidence="2 3">CBS 675.73</strain>
    </source>
</reference>
<dbReference type="AlphaFoldDB" id="A0A507F1E6"/>
<feature type="compositionally biased region" description="Low complexity" evidence="1">
    <location>
        <begin position="245"/>
        <end position="257"/>
    </location>
</feature>
<proteinExistence type="predicted"/>
<sequence>MIGHLAGARAGAAGCIGVTRYQAVAACGAGCVLGVRAMHGTASVHARLPVSATRMKTKLQIGATNTVKSNENEGEDESLLLESMPRGVTLTFFRPFLSLVSLLEDTTPLPKRLAKMIALREANKRNKNPAYKKPDVPPLLETGLRSLLAEVQSEEDAALFRDALARWHAHPFELNHDAVDNTMIADQLMAANAQSTLIQIALNSHKYGLYLNKNTIHNAMARFANSIIQHPSTTSESASKDEQLSENAETTDSTSSTDAVNTALDNLHKSFALLLQANVEPCANAYTPLILAGAYGPAGADAEPWKRALISYNEAIFLGIQLPSAVHDAVVSRLIRLGETAMAVQVVEKQGSKNVHKRLRVEAFLMNGDLKNAVHALEYNTGAATGEGAAAFGEEWWTPVDDVHDVLLAELQEKDQLLFERAEKLLTKSSQ</sequence>
<dbReference type="Proteomes" id="UP000320333">
    <property type="component" value="Unassembled WGS sequence"/>
</dbReference>
<dbReference type="EMBL" id="QEAP01000296">
    <property type="protein sequence ID" value="TPX70083.1"/>
    <property type="molecule type" value="Genomic_DNA"/>
</dbReference>
<accession>A0A507F1E6</accession>
<comment type="caution">
    <text evidence="2">The sequence shown here is derived from an EMBL/GenBank/DDBJ whole genome shotgun (WGS) entry which is preliminary data.</text>
</comment>
<name>A0A507F1E6_9FUNG</name>
<gene>
    <name evidence="2" type="ORF">CcCBS67573_g06655</name>
</gene>
<evidence type="ECO:0000313" key="2">
    <source>
        <dbReference type="EMBL" id="TPX70083.1"/>
    </source>
</evidence>
<protein>
    <submittedName>
        <fullName evidence="2">Uncharacterized protein</fullName>
    </submittedName>
</protein>
<evidence type="ECO:0000256" key="1">
    <source>
        <dbReference type="SAM" id="MobiDB-lite"/>
    </source>
</evidence>
<organism evidence="2 3">
    <name type="scientific">Chytriomyces confervae</name>
    <dbReference type="NCBI Taxonomy" id="246404"/>
    <lineage>
        <taxon>Eukaryota</taxon>
        <taxon>Fungi</taxon>
        <taxon>Fungi incertae sedis</taxon>
        <taxon>Chytridiomycota</taxon>
        <taxon>Chytridiomycota incertae sedis</taxon>
        <taxon>Chytridiomycetes</taxon>
        <taxon>Chytridiales</taxon>
        <taxon>Chytriomycetaceae</taxon>
        <taxon>Chytriomyces</taxon>
    </lineage>
</organism>